<dbReference type="GO" id="GO:0051224">
    <property type="term" value="P:negative regulation of protein transport"/>
    <property type="evidence" value="ECO:0007669"/>
    <property type="project" value="UniProtKB-UniRule"/>
</dbReference>
<organism evidence="5 6">
    <name type="scientific">Vibrio cholerae serotype O1 (strain ATCC 39541 / Classical Ogawa 395 / O395)</name>
    <dbReference type="NCBI Taxonomy" id="345073"/>
    <lineage>
        <taxon>Bacteria</taxon>
        <taxon>Pseudomonadati</taxon>
        <taxon>Pseudomonadota</taxon>
        <taxon>Gammaproteobacteria</taxon>
        <taxon>Vibrionales</taxon>
        <taxon>Vibrionaceae</taxon>
        <taxon>Vibrio</taxon>
    </lineage>
</organism>
<comment type="function">
    <text evidence="4">Chaperone for NapA, the catalytic subunit of the periplasmic nitrate reductase. It binds directly and specifically to the twin-arginine signal peptide of NapA, preventing premature interaction with the Tat translocase and premature export.</text>
</comment>
<dbReference type="Gene3D" id="3.30.70.920">
    <property type="match status" value="1"/>
</dbReference>
<reference evidence="5 6" key="1">
    <citation type="submission" date="2007-03" db="EMBL/GenBank/DDBJ databases">
        <authorList>
            <person name="Heidelberg J."/>
        </authorList>
    </citation>
    <scope>NUCLEOTIDE SEQUENCE [LARGE SCALE GENOMIC DNA]</scope>
    <source>
        <strain evidence="6">ATCC 39541 / Classical Ogawa 395 / O395</strain>
    </source>
</reference>
<evidence type="ECO:0000313" key="5">
    <source>
        <dbReference type="EMBL" id="ABQ18593.1"/>
    </source>
</evidence>
<dbReference type="PATRIC" id="fig|345073.21.peg.3375"/>
<keyword evidence="2 4" id="KW-0963">Cytoplasm</keyword>
<dbReference type="AlphaFoldDB" id="A0A0H3AEC8"/>
<sequence>MDKLESKMSQPSASLHEVHISSLVVHTLPEHLLTVKQQVSELRDVEIYGEDPQGKLVVVIETDRQGFITETIEHINNLPNVLNAFLVFHQIETVTEEEQLHTGNTFSELEGNV</sequence>
<dbReference type="HAMAP" id="MF_02200">
    <property type="entry name" value="NapD"/>
    <property type="match status" value="1"/>
</dbReference>
<dbReference type="Proteomes" id="UP000000249">
    <property type="component" value="Chromosome 2"/>
</dbReference>
<dbReference type="FunFam" id="3.30.70.920:FF:000004">
    <property type="entry name" value="Chaperone NapD"/>
    <property type="match status" value="1"/>
</dbReference>
<dbReference type="EMBL" id="CP000626">
    <property type="protein sequence ID" value="ABQ18593.1"/>
    <property type="molecule type" value="Genomic_DNA"/>
</dbReference>
<dbReference type="GO" id="GO:0005048">
    <property type="term" value="F:signal sequence binding"/>
    <property type="evidence" value="ECO:0007669"/>
    <property type="project" value="UniProtKB-UniRule"/>
</dbReference>
<evidence type="ECO:0000313" key="6">
    <source>
        <dbReference type="Proteomes" id="UP000000249"/>
    </source>
</evidence>
<accession>A0A0H3AEC8</accession>
<evidence type="ECO:0000256" key="2">
    <source>
        <dbReference type="ARBA" id="ARBA00022490"/>
    </source>
</evidence>
<dbReference type="KEGG" id="vcr:VC395_A0635"/>
<dbReference type="PANTHER" id="PTHR38603">
    <property type="entry name" value="CHAPERONE NAPD"/>
    <property type="match status" value="1"/>
</dbReference>
<name>A0A0H3AEC8_VIBC3</name>
<gene>
    <name evidence="4 5" type="primary">napD</name>
    <name evidence="5" type="ordered locus">VC0395_0616</name>
</gene>
<dbReference type="eggNOG" id="COG3062">
    <property type="taxonomic scope" value="Bacteria"/>
</dbReference>
<dbReference type="PANTHER" id="PTHR38603:SF1">
    <property type="entry name" value="CHAPERONE NAPD"/>
    <property type="match status" value="1"/>
</dbReference>
<evidence type="ECO:0000256" key="1">
    <source>
        <dbReference type="ARBA" id="ARBA00004496"/>
    </source>
</evidence>
<dbReference type="GO" id="GO:0005737">
    <property type="term" value="C:cytoplasm"/>
    <property type="evidence" value="ECO:0007669"/>
    <property type="project" value="UniProtKB-SubCell"/>
</dbReference>
<protein>
    <recommendedName>
        <fullName evidence="4">Chaperone NapD</fullName>
    </recommendedName>
    <alternativeName>
        <fullName evidence="4">NapA signal peptide-binding chaperone NapD</fullName>
    </alternativeName>
</protein>
<dbReference type="InterPro" id="IPR005623">
    <property type="entry name" value="Chaperone_NapD_NO3_reduct"/>
</dbReference>
<evidence type="ECO:0000256" key="3">
    <source>
        <dbReference type="ARBA" id="ARBA00023186"/>
    </source>
</evidence>
<keyword evidence="3 4" id="KW-0143">Chaperone</keyword>
<dbReference type="OrthoDB" id="5770785at2"/>
<evidence type="ECO:0000256" key="4">
    <source>
        <dbReference type="HAMAP-Rule" id="MF_02200"/>
    </source>
</evidence>
<comment type="similarity">
    <text evidence="4">Belongs to the NapD family.</text>
</comment>
<comment type="subcellular location">
    <subcellularLocation>
        <location evidence="1 4">Cytoplasm</location>
    </subcellularLocation>
</comment>
<dbReference type="Pfam" id="PF03927">
    <property type="entry name" value="NapD"/>
    <property type="match status" value="1"/>
</dbReference>
<comment type="subunit">
    <text evidence="4">Interacts with the cytoplasmic NapA precursor.</text>
</comment>
<dbReference type="KEGG" id="vco:VC0395_0616"/>
<proteinExistence type="inferred from homology"/>